<keyword evidence="3 9" id="KW-0813">Transport</keyword>
<dbReference type="PROSITE" id="PS50920">
    <property type="entry name" value="SOLCAR"/>
    <property type="match status" value="1"/>
</dbReference>
<proteinExistence type="inferred from homology"/>
<evidence type="ECO:0000256" key="1">
    <source>
        <dbReference type="ARBA" id="ARBA00004141"/>
    </source>
</evidence>
<evidence type="ECO:0000256" key="7">
    <source>
        <dbReference type="ARBA" id="ARBA00023136"/>
    </source>
</evidence>
<keyword evidence="6" id="KW-1133">Transmembrane helix</keyword>
<name>A0ABQ9JN88_9CUCU</name>
<gene>
    <name evidence="10" type="ORF">NQ317_015821</name>
</gene>
<evidence type="ECO:0000256" key="3">
    <source>
        <dbReference type="ARBA" id="ARBA00022448"/>
    </source>
</evidence>
<dbReference type="InterPro" id="IPR023395">
    <property type="entry name" value="MCP_dom_sf"/>
</dbReference>
<keyword evidence="11" id="KW-1185">Reference proteome</keyword>
<dbReference type="Proteomes" id="UP001162164">
    <property type="component" value="Unassembled WGS sequence"/>
</dbReference>
<evidence type="ECO:0000256" key="5">
    <source>
        <dbReference type="ARBA" id="ARBA00022737"/>
    </source>
</evidence>
<dbReference type="InterPro" id="IPR050391">
    <property type="entry name" value="Mito_Metabolite_Transporter"/>
</dbReference>
<protein>
    <submittedName>
        <fullName evidence="10">Uncharacterized protein</fullName>
    </submittedName>
</protein>
<sequence length="149" mass="16511">MKWEISCAEQPNALESLQTFLSQSSYQTPTAMSEREHRVSRWYFGGLAAASATCFTHPLDLIKVLLQTQHGPEKPSISKITSDIIKKNGIIGLYSGISAALCRQLTYSTTRFAIYEVAKQHLKMDTFQMKVAVAGIAGFIGVSWEPQPI</sequence>
<comment type="caution">
    <text evidence="10">The sequence shown here is derived from an EMBL/GenBank/DDBJ whole genome shotgun (WGS) entry which is preliminary data.</text>
</comment>
<organism evidence="10 11">
    <name type="scientific">Molorchus minor</name>
    <dbReference type="NCBI Taxonomy" id="1323400"/>
    <lineage>
        <taxon>Eukaryota</taxon>
        <taxon>Metazoa</taxon>
        <taxon>Ecdysozoa</taxon>
        <taxon>Arthropoda</taxon>
        <taxon>Hexapoda</taxon>
        <taxon>Insecta</taxon>
        <taxon>Pterygota</taxon>
        <taxon>Neoptera</taxon>
        <taxon>Endopterygota</taxon>
        <taxon>Coleoptera</taxon>
        <taxon>Polyphaga</taxon>
        <taxon>Cucujiformia</taxon>
        <taxon>Chrysomeloidea</taxon>
        <taxon>Cerambycidae</taxon>
        <taxon>Lamiinae</taxon>
        <taxon>Monochamini</taxon>
        <taxon>Molorchus</taxon>
    </lineage>
</organism>
<dbReference type="PANTHER" id="PTHR45618">
    <property type="entry name" value="MITOCHONDRIAL DICARBOXYLATE CARRIER-RELATED"/>
    <property type="match status" value="1"/>
</dbReference>
<dbReference type="InterPro" id="IPR018108">
    <property type="entry name" value="MCP_transmembrane"/>
</dbReference>
<keyword evidence="5" id="KW-0677">Repeat</keyword>
<dbReference type="SUPFAM" id="SSF103506">
    <property type="entry name" value="Mitochondrial carrier"/>
    <property type="match status" value="1"/>
</dbReference>
<dbReference type="EMBL" id="JAPWTJ010000342">
    <property type="protein sequence ID" value="KAJ8979392.1"/>
    <property type="molecule type" value="Genomic_DNA"/>
</dbReference>
<feature type="repeat" description="Solcar" evidence="8">
    <location>
        <begin position="36"/>
        <end position="121"/>
    </location>
</feature>
<dbReference type="Gene3D" id="1.50.40.10">
    <property type="entry name" value="Mitochondrial carrier domain"/>
    <property type="match status" value="1"/>
</dbReference>
<accession>A0ABQ9JN88</accession>
<keyword evidence="4 8" id="KW-0812">Transmembrane</keyword>
<dbReference type="Pfam" id="PF00153">
    <property type="entry name" value="Mito_carr"/>
    <property type="match status" value="1"/>
</dbReference>
<evidence type="ECO:0000256" key="9">
    <source>
        <dbReference type="RuleBase" id="RU000488"/>
    </source>
</evidence>
<evidence type="ECO:0000256" key="4">
    <source>
        <dbReference type="ARBA" id="ARBA00022692"/>
    </source>
</evidence>
<evidence type="ECO:0000313" key="10">
    <source>
        <dbReference type="EMBL" id="KAJ8979392.1"/>
    </source>
</evidence>
<comment type="similarity">
    <text evidence="2 9">Belongs to the mitochondrial carrier (TC 2.A.29) family.</text>
</comment>
<evidence type="ECO:0000256" key="6">
    <source>
        <dbReference type="ARBA" id="ARBA00022989"/>
    </source>
</evidence>
<evidence type="ECO:0000256" key="2">
    <source>
        <dbReference type="ARBA" id="ARBA00006375"/>
    </source>
</evidence>
<evidence type="ECO:0000313" key="11">
    <source>
        <dbReference type="Proteomes" id="UP001162164"/>
    </source>
</evidence>
<evidence type="ECO:0000256" key="8">
    <source>
        <dbReference type="PROSITE-ProRule" id="PRU00282"/>
    </source>
</evidence>
<keyword evidence="7 8" id="KW-0472">Membrane</keyword>
<reference evidence="10" key="1">
    <citation type="journal article" date="2023" name="Insect Mol. Biol.">
        <title>Genome sequencing provides insights into the evolution of gene families encoding plant cell wall-degrading enzymes in longhorned beetles.</title>
        <authorList>
            <person name="Shin N.R."/>
            <person name="Okamura Y."/>
            <person name="Kirsch R."/>
            <person name="Pauchet Y."/>
        </authorList>
    </citation>
    <scope>NUCLEOTIDE SEQUENCE</scope>
    <source>
        <strain evidence="10">MMC_N1</strain>
    </source>
</reference>
<comment type="subcellular location">
    <subcellularLocation>
        <location evidence="1">Membrane</location>
        <topology evidence="1">Multi-pass membrane protein</topology>
    </subcellularLocation>
</comment>